<evidence type="ECO:0000256" key="3">
    <source>
        <dbReference type="ARBA" id="ARBA00012483"/>
    </source>
</evidence>
<evidence type="ECO:0000256" key="10">
    <source>
        <dbReference type="SAM" id="MobiDB-lite"/>
    </source>
</evidence>
<evidence type="ECO:0000256" key="5">
    <source>
        <dbReference type="ARBA" id="ARBA00022723"/>
    </source>
</evidence>
<evidence type="ECO:0000313" key="14">
    <source>
        <dbReference type="Proteomes" id="UP000236161"/>
    </source>
</evidence>
<protein>
    <recommendedName>
        <fullName evidence="3">RING-type E3 ubiquitin transferase</fullName>
        <ecNumber evidence="3">2.3.2.27</ecNumber>
    </recommendedName>
</protein>
<evidence type="ECO:0000256" key="7">
    <source>
        <dbReference type="ARBA" id="ARBA00022786"/>
    </source>
</evidence>
<name>A0A2I0AVC1_9ASPA</name>
<dbReference type="GO" id="GO:0008270">
    <property type="term" value="F:zinc ion binding"/>
    <property type="evidence" value="ECO:0007669"/>
    <property type="project" value="UniProtKB-KW"/>
</dbReference>
<dbReference type="GO" id="GO:0061630">
    <property type="term" value="F:ubiquitin protein ligase activity"/>
    <property type="evidence" value="ECO:0007669"/>
    <property type="project" value="UniProtKB-EC"/>
</dbReference>
<dbReference type="PROSITE" id="PS50089">
    <property type="entry name" value="ZF_RING_2"/>
    <property type="match status" value="1"/>
</dbReference>
<feature type="domain" description="RING-type" evidence="12">
    <location>
        <begin position="167"/>
        <end position="209"/>
    </location>
</feature>
<dbReference type="EMBL" id="KZ451948">
    <property type="protein sequence ID" value="PKA59492.1"/>
    <property type="molecule type" value="Genomic_DNA"/>
</dbReference>
<keyword evidence="11" id="KW-0812">Transmembrane</keyword>
<keyword evidence="13" id="KW-0012">Acyltransferase</keyword>
<accession>A0A2I0AVC1</accession>
<dbReference type="UniPathway" id="UPA00143"/>
<comment type="pathway">
    <text evidence="2">Protein modification; protein ubiquitination.</text>
</comment>
<dbReference type="EC" id="2.3.2.27" evidence="3"/>
<evidence type="ECO:0000256" key="1">
    <source>
        <dbReference type="ARBA" id="ARBA00000900"/>
    </source>
</evidence>
<evidence type="ECO:0000256" key="6">
    <source>
        <dbReference type="ARBA" id="ARBA00022771"/>
    </source>
</evidence>
<keyword evidence="6 9" id="KW-0863">Zinc-finger</keyword>
<dbReference type="GO" id="GO:0016567">
    <property type="term" value="P:protein ubiquitination"/>
    <property type="evidence" value="ECO:0007669"/>
    <property type="project" value="UniProtKB-UniPathway"/>
</dbReference>
<dbReference type="Proteomes" id="UP000236161">
    <property type="component" value="Unassembled WGS sequence"/>
</dbReference>
<keyword evidence="14" id="KW-1185">Reference proteome</keyword>
<evidence type="ECO:0000256" key="11">
    <source>
        <dbReference type="SAM" id="Phobius"/>
    </source>
</evidence>
<feature type="compositionally biased region" description="Polar residues" evidence="10">
    <location>
        <begin position="244"/>
        <end position="254"/>
    </location>
</feature>
<keyword evidence="8" id="KW-0862">Zinc</keyword>
<dbReference type="PANTHER" id="PTHR46913:SF19">
    <property type="entry name" value="RING-TYPE E3 UBIQUITIN TRANSFERASE"/>
    <property type="match status" value="1"/>
</dbReference>
<keyword evidence="11" id="KW-0472">Membrane</keyword>
<feature type="transmembrane region" description="Helical" evidence="11">
    <location>
        <begin position="65"/>
        <end position="87"/>
    </location>
</feature>
<feature type="region of interest" description="Disordered" evidence="10">
    <location>
        <begin position="221"/>
        <end position="254"/>
    </location>
</feature>
<sequence length="372" mass="40074">MALPRRLLHPDGNSTSDGNITIDCIAGCIGACVSSACQPPKSTPGVVDDGHTAIEVHRRNRSLPILIIIVTSAVAASFILFLALYAFHSMRRRRRRLRRGGQDPPSLGLAAASANDDDDGGNDLVPGGEVEHHVWYIRTPGLDESTISSITSLVYKSDDGLIGGRDCSVCLGEFRDGELVRLLPKCSHAFHLSCIDRWLSSHVNCPLCRAPIISPPSAPVVAPEATSASRPTTPTVARADTAEPETSSSAPVESTQVEYSSTWGINNDFQPNGGFSCTPSTSELPLNSSTEEKDLNLIRRSVSMDSVSVVAFLKVGKMVELVQEGEACVSANREKQKAFHNVAREMKRSLSSHSSWRILPRYGRCSSSVLPL</sequence>
<gene>
    <name evidence="13" type="primary">ATL54</name>
    <name evidence="13" type="ORF">AXF42_Ash016516</name>
</gene>
<dbReference type="Gene3D" id="3.30.40.10">
    <property type="entry name" value="Zinc/RING finger domain, C3HC4 (zinc finger)"/>
    <property type="match status" value="1"/>
</dbReference>
<dbReference type="SMART" id="SM00184">
    <property type="entry name" value="RING"/>
    <property type="match status" value="1"/>
</dbReference>
<keyword evidence="7" id="KW-0833">Ubl conjugation pathway</keyword>
<dbReference type="CDD" id="cd16461">
    <property type="entry name" value="RING-H2_EL5-like"/>
    <property type="match status" value="1"/>
</dbReference>
<feature type="region of interest" description="Disordered" evidence="10">
    <location>
        <begin position="96"/>
        <end position="123"/>
    </location>
</feature>
<keyword evidence="11" id="KW-1133">Transmembrane helix</keyword>
<dbReference type="InterPro" id="IPR044600">
    <property type="entry name" value="ATL1/ATL16-like"/>
</dbReference>
<dbReference type="InterPro" id="IPR001841">
    <property type="entry name" value="Znf_RING"/>
</dbReference>
<evidence type="ECO:0000256" key="2">
    <source>
        <dbReference type="ARBA" id="ARBA00004906"/>
    </source>
</evidence>
<evidence type="ECO:0000256" key="8">
    <source>
        <dbReference type="ARBA" id="ARBA00022833"/>
    </source>
</evidence>
<evidence type="ECO:0000313" key="13">
    <source>
        <dbReference type="EMBL" id="PKA59492.1"/>
    </source>
</evidence>
<dbReference type="Pfam" id="PF13639">
    <property type="entry name" value="zf-RING_2"/>
    <property type="match status" value="1"/>
</dbReference>
<proteinExistence type="predicted"/>
<dbReference type="STRING" id="1088818.A0A2I0AVC1"/>
<dbReference type="PANTHER" id="PTHR46913">
    <property type="entry name" value="RING-H2 FINGER PROTEIN ATL16"/>
    <property type="match status" value="1"/>
</dbReference>
<organism evidence="13 14">
    <name type="scientific">Apostasia shenzhenica</name>
    <dbReference type="NCBI Taxonomy" id="1088818"/>
    <lineage>
        <taxon>Eukaryota</taxon>
        <taxon>Viridiplantae</taxon>
        <taxon>Streptophyta</taxon>
        <taxon>Embryophyta</taxon>
        <taxon>Tracheophyta</taxon>
        <taxon>Spermatophyta</taxon>
        <taxon>Magnoliopsida</taxon>
        <taxon>Liliopsida</taxon>
        <taxon>Asparagales</taxon>
        <taxon>Orchidaceae</taxon>
        <taxon>Apostasioideae</taxon>
        <taxon>Apostasia</taxon>
    </lineage>
</organism>
<comment type="catalytic activity">
    <reaction evidence="1">
        <text>S-ubiquitinyl-[E2 ubiquitin-conjugating enzyme]-L-cysteine + [acceptor protein]-L-lysine = [E2 ubiquitin-conjugating enzyme]-L-cysteine + N(6)-ubiquitinyl-[acceptor protein]-L-lysine.</text>
        <dbReference type="EC" id="2.3.2.27"/>
    </reaction>
</comment>
<dbReference type="InterPro" id="IPR013083">
    <property type="entry name" value="Znf_RING/FYVE/PHD"/>
</dbReference>
<dbReference type="SUPFAM" id="SSF57850">
    <property type="entry name" value="RING/U-box"/>
    <property type="match status" value="1"/>
</dbReference>
<dbReference type="AlphaFoldDB" id="A0A2I0AVC1"/>
<evidence type="ECO:0000256" key="9">
    <source>
        <dbReference type="PROSITE-ProRule" id="PRU00175"/>
    </source>
</evidence>
<evidence type="ECO:0000256" key="4">
    <source>
        <dbReference type="ARBA" id="ARBA00022679"/>
    </source>
</evidence>
<keyword evidence="4 13" id="KW-0808">Transferase</keyword>
<dbReference type="OrthoDB" id="9984778at2759"/>
<keyword evidence="5" id="KW-0479">Metal-binding</keyword>
<evidence type="ECO:0000259" key="12">
    <source>
        <dbReference type="PROSITE" id="PS50089"/>
    </source>
</evidence>
<reference evidence="13 14" key="1">
    <citation type="journal article" date="2017" name="Nature">
        <title>The Apostasia genome and the evolution of orchids.</title>
        <authorList>
            <person name="Zhang G.Q."/>
            <person name="Liu K.W."/>
            <person name="Li Z."/>
            <person name="Lohaus R."/>
            <person name="Hsiao Y.Y."/>
            <person name="Niu S.C."/>
            <person name="Wang J.Y."/>
            <person name="Lin Y.C."/>
            <person name="Xu Q."/>
            <person name="Chen L.J."/>
            <person name="Yoshida K."/>
            <person name="Fujiwara S."/>
            <person name="Wang Z.W."/>
            <person name="Zhang Y.Q."/>
            <person name="Mitsuda N."/>
            <person name="Wang M."/>
            <person name="Liu G.H."/>
            <person name="Pecoraro L."/>
            <person name="Huang H.X."/>
            <person name="Xiao X.J."/>
            <person name="Lin M."/>
            <person name="Wu X.Y."/>
            <person name="Wu W.L."/>
            <person name="Chen Y.Y."/>
            <person name="Chang S.B."/>
            <person name="Sakamoto S."/>
            <person name="Ohme-Takagi M."/>
            <person name="Yagi M."/>
            <person name="Zeng S.J."/>
            <person name="Shen C.Y."/>
            <person name="Yeh C.M."/>
            <person name="Luo Y.B."/>
            <person name="Tsai W.C."/>
            <person name="Van de Peer Y."/>
            <person name="Liu Z.J."/>
        </authorList>
    </citation>
    <scope>NUCLEOTIDE SEQUENCE [LARGE SCALE GENOMIC DNA]</scope>
    <source>
        <strain evidence="14">cv. Shenzhen</strain>
        <tissue evidence="13">Stem</tissue>
    </source>
</reference>